<dbReference type="SUPFAM" id="SSF55729">
    <property type="entry name" value="Acyl-CoA N-acyltransferases (Nat)"/>
    <property type="match status" value="1"/>
</dbReference>
<evidence type="ECO:0000313" key="2">
    <source>
        <dbReference type="EMBL" id="MEU3554168.1"/>
    </source>
</evidence>
<dbReference type="Gene3D" id="3.40.630.30">
    <property type="match status" value="1"/>
</dbReference>
<accession>A0ABV2YEN5</accession>
<dbReference type="InterPro" id="IPR016181">
    <property type="entry name" value="Acyl_CoA_acyltransferase"/>
</dbReference>
<gene>
    <name evidence="2" type="ORF">AB0E65_08095</name>
</gene>
<dbReference type="RefSeq" id="WP_108954606.1">
    <property type="nucleotide sequence ID" value="NZ_BEVZ01000004.1"/>
</dbReference>
<dbReference type="PANTHER" id="PTHR43441">
    <property type="entry name" value="RIBOSOMAL-PROTEIN-SERINE ACETYLTRANSFERASE"/>
    <property type="match status" value="1"/>
</dbReference>
<sequence>MPFLVDHALPPGPLLPGGQPTMPGGAAGTVLRPWKETDAAALAEVFRDPVIQRWHLRRVESLDEAREWIAGWRHAWAHGTAVHWAVADAHDDTLLARVCLQRYDRHLGQAEISYWTAPTARGKGVCPAAVTAATHWALGEAGFARLELQHSTANPASCRVAEKTGYALEGIRRRAMRHLDGPHDMHLHARVKP</sequence>
<dbReference type="PANTHER" id="PTHR43441:SF10">
    <property type="entry name" value="ACETYLTRANSFERASE"/>
    <property type="match status" value="1"/>
</dbReference>
<evidence type="ECO:0000313" key="3">
    <source>
        <dbReference type="Proteomes" id="UP001550850"/>
    </source>
</evidence>
<evidence type="ECO:0000259" key="1">
    <source>
        <dbReference type="PROSITE" id="PS51186"/>
    </source>
</evidence>
<protein>
    <submittedName>
        <fullName evidence="2">GNAT family N-acetyltransferase</fullName>
    </submittedName>
</protein>
<dbReference type="Proteomes" id="UP001550850">
    <property type="component" value="Unassembled WGS sequence"/>
</dbReference>
<dbReference type="InterPro" id="IPR000182">
    <property type="entry name" value="GNAT_dom"/>
</dbReference>
<dbReference type="PROSITE" id="PS51186">
    <property type="entry name" value="GNAT"/>
    <property type="match status" value="1"/>
</dbReference>
<dbReference type="Pfam" id="PF13302">
    <property type="entry name" value="Acetyltransf_3"/>
    <property type="match status" value="1"/>
</dbReference>
<feature type="domain" description="N-acetyltransferase" evidence="1">
    <location>
        <begin position="29"/>
        <end position="190"/>
    </location>
</feature>
<keyword evidence="3" id="KW-1185">Reference proteome</keyword>
<name>A0ABV2YEN5_9ACTN</name>
<organism evidence="2 3">
    <name type="scientific">Streptomyces fragilis</name>
    <dbReference type="NCBI Taxonomy" id="67301"/>
    <lineage>
        <taxon>Bacteria</taxon>
        <taxon>Bacillati</taxon>
        <taxon>Actinomycetota</taxon>
        <taxon>Actinomycetes</taxon>
        <taxon>Kitasatosporales</taxon>
        <taxon>Streptomycetaceae</taxon>
        <taxon>Streptomyces</taxon>
    </lineage>
</organism>
<reference evidence="2 3" key="1">
    <citation type="submission" date="2024-06" db="EMBL/GenBank/DDBJ databases">
        <title>The Natural Products Discovery Center: Release of the First 8490 Sequenced Strains for Exploring Actinobacteria Biosynthetic Diversity.</title>
        <authorList>
            <person name="Kalkreuter E."/>
            <person name="Kautsar S.A."/>
            <person name="Yang D."/>
            <person name="Bader C.D."/>
            <person name="Teijaro C.N."/>
            <person name="Fluegel L."/>
            <person name="Davis C.M."/>
            <person name="Simpson J.R."/>
            <person name="Lauterbach L."/>
            <person name="Steele A.D."/>
            <person name="Gui C."/>
            <person name="Meng S."/>
            <person name="Li G."/>
            <person name="Viehrig K."/>
            <person name="Ye F."/>
            <person name="Su P."/>
            <person name="Kiefer A.F."/>
            <person name="Nichols A."/>
            <person name="Cepeda A.J."/>
            <person name="Yan W."/>
            <person name="Fan B."/>
            <person name="Jiang Y."/>
            <person name="Adhikari A."/>
            <person name="Zheng C.-J."/>
            <person name="Schuster L."/>
            <person name="Cowan T.M."/>
            <person name="Smanski M.J."/>
            <person name="Chevrette M.G."/>
            <person name="De Carvalho L.P.S."/>
            <person name="Shen B."/>
        </authorList>
    </citation>
    <scope>NUCLEOTIDE SEQUENCE [LARGE SCALE GENOMIC DNA]</scope>
    <source>
        <strain evidence="2 3">NPDC038104</strain>
    </source>
</reference>
<dbReference type="InterPro" id="IPR051908">
    <property type="entry name" value="Ribosomal_N-acetyltransferase"/>
</dbReference>
<dbReference type="EMBL" id="JBEZUR010000008">
    <property type="protein sequence ID" value="MEU3554168.1"/>
    <property type="molecule type" value="Genomic_DNA"/>
</dbReference>
<proteinExistence type="predicted"/>
<comment type="caution">
    <text evidence="2">The sequence shown here is derived from an EMBL/GenBank/DDBJ whole genome shotgun (WGS) entry which is preliminary data.</text>
</comment>